<sequence length="112" mass="13039">MQEPEKIVEMEEDAEDKAMEIPAVEQLLDEVDKQNKAVQETLESPYDTEFKIKVVKSYFTSQISKLQDQIMHDSDELADYESILEDDLRSVLGFETADFDDTQRNYVSRSDH</sequence>
<reference evidence="1" key="1">
    <citation type="journal article" date="2019" name="Sci. Rep.">
        <title>Draft genome of Tanacetum cinerariifolium, the natural source of mosquito coil.</title>
        <authorList>
            <person name="Yamashiro T."/>
            <person name="Shiraishi A."/>
            <person name="Satake H."/>
            <person name="Nakayama K."/>
        </authorList>
    </citation>
    <scope>NUCLEOTIDE SEQUENCE</scope>
</reference>
<evidence type="ECO:0000313" key="1">
    <source>
        <dbReference type="EMBL" id="GFD50426.1"/>
    </source>
</evidence>
<dbReference type="AlphaFoldDB" id="A0A699WXX8"/>
<comment type="caution">
    <text evidence="1">The sequence shown here is derived from an EMBL/GenBank/DDBJ whole genome shotgun (WGS) entry which is preliminary data.</text>
</comment>
<gene>
    <name evidence="1" type="ORF">Tci_922395</name>
</gene>
<name>A0A699WXX8_TANCI</name>
<accession>A0A699WXX8</accession>
<protein>
    <submittedName>
        <fullName evidence="1">Uncharacterized protein</fullName>
    </submittedName>
</protein>
<feature type="non-terminal residue" evidence="1">
    <location>
        <position position="112"/>
    </location>
</feature>
<dbReference type="EMBL" id="BKCJ011757239">
    <property type="protein sequence ID" value="GFD50426.1"/>
    <property type="molecule type" value="Genomic_DNA"/>
</dbReference>
<organism evidence="1">
    <name type="scientific">Tanacetum cinerariifolium</name>
    <name type="common">Dalmatian daisy</name>
    <name type="synonym">Chrysanthemum cinerariifolium</name>
    <dbReference type="NCBI Taxonomy" id="118510"/>
    <lineage>
        <taxon>Eukaryota</taxon>
        <taxon>Viridiplantae</taxon>
        <taxon>Streptophyta</taxon>
        <taxon>Embryophyta</taxon>
        <taxon>Tracheophyta</taxon>
        <taxon>Spermatophyta</taxon>
        <taxon>Magnoliopsida</taxon>
        <taxon>eudicotyledons</taxon>
        <taxon>Gunneridae</taxon>
        <taxon>Pentapetalae</taxon>
        <taxon>asterids</taxon>
        <taxon>campanulids</taxon>
        <taxon>Asterales</taxon>
        <taxon>Asteraceae</taxon>
        <taxon>Asteroideae</taxon>
        <taxon>Anthemideae</taxon>
        <taxon>Anthemidinae</taxon>
        <taxon>Tanacetum</taxon>
    </lineage>
</organism>
<proteinExistence type="predicted"/>